<dbReference type="Pfam" id="PF13359">
    <property type="entry name" value="DDE_Tnp_4"/>
    <property type="match status" value="1"/>
</dbReference>
<proteinExistence type="inferred from homology"/>
<accession>A0A4S2JS38</accession>
<evidence type="ECO:0000256" key="6">
    <source>
        <dbReference type="ARBA" id="ARBA00022490"/>
    </source>
</evidence>
<dbReference type="PANTHER" id="PTHR22930">
    <property type="match status" value="1"/>
</dbReference>
<comment type="subcellular location">
    <subcellularLocation>
        <location evidence="3">Cytoplasm</location>
    </subcellularLocation>
    <subcellularLocation>
        <location evidence="2">Nucleus</location>
    </subcellularLocation>
</comment>
<dbReference type="GO" id="GO:0004518">
    <property type="term" value="F:nuclease activity"/>
    <property type="evidence" value="ECO:0007669"/>
    <property type="project" value="UniProtKB-KW"/>
</dbReference>
<dbReference type="Proteomes" id="UP000310200">
    <property type="component" value="Unassembled WGS sequence"/>
</dbReference>
<keyword evidence="7" id="KW-0540">Nuclease</keyword>
<sequence length="380" mass="43870">MSEKAVIMTEVLKHLVESSDSESSEDEENELLLLLAKINEKRTRARSKNYVEHVVPLYTDEEFQMHFRIKRNTFNILLELLHPKLCRQTKFGRHSIVPEKQLLLAIWMMATPNSFRCVSDRFDVGKATAWRIVQRVVNALYENVSQFIRWPTMEEAEQTMEKIKQNYGFPGVIGAIDGTHIKIIAPKDHGESYINRKGYHSIQLQVICDENLKFLHCYGGQVGSVHDNRVFRLSNFETLCTDDNFPNDSHLLGDAAYSISKYIMVPFKDNGHLSERQINFNKRLSSARMIVERSLGLLKGRFRSILDTLPMQRTDLIPKYIIACCILHNICILNNDIIETPIIINESHVIQEQLRTADTNAQNEGIEKRNAIMYSLSNIF</sequence>
<evidence type="ECO:0000256" key="11">
    <source>
        <dbReference type="ARBA" id="ARBA00030126"/>
    </source>
</evidence>
<keyword evidence="9" id="KW-0378">Hydrolase</keyword>
<evidence type="ECO:0000256" key="4">
    <source>
        <dbReference type="ARBA" id="ARBA00006958"/>
    </source>
</evidence>
<evidence type="ECO:0000256" key="8">
    <source>
        <dbReference type="ARBA" id="ARBA00022723"/>
    </source>
</evidence>
<comment type="cofactor">
    <cofactor evidence="1">
        <name>a divalent metal cation</name>
        <dbReference type="ChEBI" id="CHEBI:60240"/>
    </cofactor>
</comment>
<evidence type="ECO:0000256" key="9">
    <source>
        <dbReference type="ARBA" id="ARBA00022801"/>
    </source>
</evidence>
<keyword evidence="6" id="KW-0963">Cytoplasm</keyword>
<evidence type="ECO:0000259" key="13">
    <source>
        <dbReference type="Pfam" id="PF13359"/>
    </source>
</evidence>
<dbReference type="GO" id="GO:0046872">
    <property type="term" value="F:metal ion binding"/>
    <property type="evidence" value="ECO:0007669"/>
    <property type="project" value="UniProtKB-KW"/>
</dbReference>
<dbReference type="GO" id="GO:0005737">
    <property type="term" value="C:cytoplasm"/>
    <property type="evidence" value="ECO:0007669"/>
    <property type="project" value="UniProtKB-SubCell"/>
</dbReference>
<evidence type="ECO:0000256" key="5">
    <source>
        <dbReference type="ARBA" id="ARBA00015519"/>
    </source>
</evidence>
<evidence type="ECO:0000256" key="2">
    <source>
        <dbReference type="ARBA" id="ARBA00004123"/>
    </source>
</evidence>
<dbReference type="GO" id="GO:0005634">
    <property type="term" value="C:nucleus"/>
    <property type="evidence" value="ECO:0007669"/>
    <property type="project" value="UniProtKB-SubCell"/>
</dbReference>
<comment type="function">
    <text evidence="12">Transposase-derived protein that may have nuclease activity. Does not have transposase activity.</text>
</comment>
<reference evidence="14 15" key="1">
    <citation type="journal article" date="2019" name="Philos. Trans. R. Soc. Lond., B, Biol. Sci.">
        <title>Ant behaviour and brain gene expression of defending hosts depend on the ecological success of the intruding social parasite.</title>
        <authorList>
            <person name="Kaur R."/>
            <person name="Stoldt M."/>
            <person name="Jongepier E."/>
            <person name="Feldmeyer B."/>
            <person name="Menzel F."/>
            <person name="Bornberg-Bauer E."/>
            <person name="Foitzik S."/>
        </authorList>
    </citation>
    <scope>NUCLEOTIDE SEQUENCE [LARGE SCALE GENOMIC DNA]</scope>
    <source>
        <tissue evidence="14">Whole body</tissue>
    </source>
</reference>
<keyword evidence="10" id="KW-0539">Nucleus</keyword>
<dbReference type="EMBL" id="QBLH01003328">
    <property type="protein sequence ID" value="TGZ39141.1"/>
    <property type="molecule type" value="Genomic_DNA"/>
</dbReference>
<dbReference type="InterPro" id="IPR026103">
    <property type="entry name" value="HARBI1_animal"/>
</dbReference>
<evidence type="ECO:0000256" key="12">
    <source>
        <dbReference type="ARBA" id="ARBA00045850"/>
    </source>
</evidence>
<name>A0A4S2JS38_9HYME</name>
<evidence type="ECO:0000256" key="1">
    <source>
        <dbReference type="ARBA" id="ARBA00001968"/>
    </source>
</evidence>
<evidence type="ECO:0000256" key="10">
    <source>
        <dbReference type="ARBA" id="ARBA00023242"/>
    </source>
</evidence>
<dbReference type="GO" id="GO:0016787">
    <property type="term" value="F:hydrolase activity"/>
    <property type="evidence" value="ECO:0007669"/>
    <property type="project" value="UniProtKB-KW"/>
</dbReference>
<dbReference type="STRING" id="300112.A0A4S2JS38"/>
<evidence type="ECO:0000256" key="3">
    <source>
        <dbReference type="ARBA" id="ARBA00004496"/>
    </source>
</evidence>
<organism evidence="14 15">
    <name type="scientific">Temnothorax longispinosus</name>
    <dbReference type="NCBI Taxonomy" id="300112"/>
    <lineage>
        <taxon>Eukaryota</taxon>
        <taxon>Metazoa</taxon>
        <taxon>Ecdysozoa</taxon>
        <taxon>Arthropoda</taxon>
        <taxon>Hexapoda</taxon>
        <taxon>Insecta</taxon>
        <taxon>Pterygota</taxon>
        <taxon>Neoptera</taxon>
        <taxon>Endopterygota</taxon>
        <taxon>Hymenoptera</taxon>
        <taxon>Apocrita</taxon>
        <taxon>Aculeata</taxon>
        <taxon>Formicoidea</taxon>
        <taxon>Formicidae</taxon>
        <taxon>Myrmicinae</taxon>
        <taxon>Temnothorax</taxon>
    </lineage>
</organism>
<dbReference type="AlphaFoldDB" id="A0A4S2JS38"/>
<keyword evidence="8" id="KW-0479">Metal-binding</keyword>
<comment type="similarity">
    <text evidence="4">Belongs to the HARBI1 family.</text>
</comment>
<dbReference type="InterPro" id="IPR027806">
    <property type="entry name" value="HARBI1_dom"/>
</dbReference>
<comment type="caution">
    <text evidence="14">The sequence shown here is derived from an EMBL/GenBank/DDBJ whole genome shotgun (WGS) entry which is preliminary data.</text>
</comment>
<evidence type="ECO:0000313" key="15">
    <source>
        <dbReference type="Proteomes" id="UP000310200"/>
    </source>
</evidence>
<evidence type="ECO:0000256" key="7">
    <source>
        <dbReference type="ARBA" id="ARBA00022722"/>
    </source>
</evidence>
<dbReference type="InterPro" id="IPR045249">
    <property type="entry name" value="HARBI1-like"/>
</dbReference>
<evidence type="ECO:0000313" key="14">
    <source>
        <dbReference type="EMBL" id="TGZ39141.1"/>
    </source>
</evidence>
<protein>
    <recommendedName>
        <fullName evidence="5">Putative nuclease HARBI1</fullName>
    </recommendedName>
    <alternativeName>
        <fullName evidence="11">Harbinger transposase-derived nuclease</fullName>
    </alternativeName>
</protein>
<dbReference type="PANTHER" id="PTHR22930:SF85">
    <property type="entry name" value="GH03217P-RELATED"/>
    <property type="match status" value="1"/>
</dbReference>
<gene>
    <name evidence="14" type="ORF">DBV15_11823</name>
</gene>
<keyword evidence="15" id="KW-1185">Reference proteome</keyword>
<dbReference type="PRINTS" id="PR02086">
    <property type="entry name" value="PUTNUCHARBI1"/>
</dbReference>
<feature type="domain" description="DDE Tnp4" evidence="13">
    <location>
        <begin position="176"/>
        <end position="329"/>
    </location>
</feature>